<evidence type="ECO:0000313" key="1">
    <source>
        <dbReference type="EMBL" id="KAF2003973.1"/>
    </source>
</evidence>
<dbReference type="Proteomes" id="UP000799779">
    <property type="component" value="Unassembled WGS sequence"/>
</dbReference>
<name>A0A6A5WQ30_9PLEO</name>
<proteinExistence type="predicted"/>
<dbReference type="EMBL" id="ML977569">
    <property type="protein sequence ID" value="KAF2003973.1"/>
    <property type="molecule type" value="Genomic_DNA"/>
</dbReference>
<accession>A0A6A5WQ30</accession>
<protein>
    <submittedName>
        <fullName evidence="1">Uncharacterized protein</fullName>
    </submittedName>
</protein>
<gene>
    <name evidence="1" type="ORF">P154DRAFT_63936</name>
</gene>
<sequence>MKHQQDYGLSGSPPVAPRVHRNKCASVAVSGLCRPARFELMSAEIADVRTPNIEGSCRIRFHGLLRCCHRTSSSFALLLLTSHLTFFSRTLDAFRSRLSLHCVALPQDDHLHSFIPSSYIVHLGDKELL</sequence>
<dbReference type="AlphaFoldDB" id="A0A6A5WQ30"/>
<organism evidence="1 2">
    <name type="scientific">Amniculicola lignicola CBS 123094</name>
    <dbReference type="NCBI Taxonomy" id="1392246"/>
    <lineage>
        <taxon>Eukaryota</taxon>
        <taxon>Fungi</taxon>
        <taxon>Dikarya</taxon>
        <taxon>Ascomycota</taxon>
        <taxon>Pezizomycotina</taxon>
        <taxon>Dothideomycetes</taxon>
        <taxon>Pleosporomycetidae</taxon>
        <taxon>Pleosporales</taxon>
        <taxon>Amniculicolaceae</taxon>
        <taxon>Amniculicola</taxon>
    </lineage>
</organism>
<reference evidence="1" key="1">
    <citation type="journal article" date="2020" name="Stud. Mycol.">
        <title>101 Dothideomycetes genomes: a test case for predicting lifestyles and emergence of pathogens.</title>
        <authorList>
            <person name="Haridas S."/>
            <person name="Albert R."/>
            <person name="Binder M."/>
            <person name="Bloem J."/>
            <person name="Labutti K."/>
            <person name="Salamov A."/>
            <person name="Andreopoulos B."/>
            <person name="Baker S."/>
            <person name="Barry K."/>
            <person name="Bills G."/>
            <person name="Bluhm B."/>
            <person name="Cannon C."/>
            <person name="Castanera R."/>
            <person name="Culley D."/>
            <person name="Daum C."/>
            <person name="Ezra D."/>
            <person name="Gonzalez J."/>
            <person name="Henrissat B."/>
            <person name="Kuo A."/>
            <person name="Liang C."/>
            <person name="Lipzen A."/>
            <person name="Lutzoni F."/>
            <person name="Magnuson J."/>
            <person name="Mondo S."/>
            <person name="Nolan M."/>
            <person name="Ohm R."/>
            <person name="Pangilinan J."/>
            <person name="Park H.-J."/>
            <person name="Ramirez L."/>
            <person name="Alfaro M."/>
            <person name="Sun H."/>
            <person name="Tritt A."/>
            <person name="Yoshinaga Y."/>
            <person name="Zwiers L.-H."/>
            <person name="Turgeon B."/>
            <person name="Goodwin S."/>
            <person name="Spatafora J."/>
            <person name="Crous P."/>
            <person name="Grigoriev I."/>
        </authorList>
    </citation>
    <scope>NUCLEOTIDE SEQUENCE</scope>
    <source>
        <strain evidence="1">CBS 123094</strain>
    </source>
</reference>
<evidence type="ECO:0000313" key="2">
    <source>
        <dbReference type="Proteomes" id="UP000799779"/>
    </source>
</evidence>
<keyword evidence="2" id="KW-1185">Reference proteome</keyword>